<accession>A0A2N6NQI8</accession>
<dbReference type="EMBL" id="MRVG01000004">
    <property type="protein sequence ID" value="PMB69541.1"/>
    <property type="molecule type" value="Genomic_DNA"/>
</dbReference>
<reference evidence="1 2" key="1">
    <citation type="journal article" date="2016" name="Appl. Microbiol. Biotechnol.">
        <title>Characterization of T-DNA insertion mutants with decreased virulence in the entomopathogenic fungus Beauveria bassiana JEF-007.</title>
        <authorList>
            <person name="Kim S."/>
            <person name="Lee S.J."/>
            <person name="Nai Y.S."/>
            <person name="Yu J.S."/>
            <person name="Lee M.R."/>
            <person name="Yang Y.T."/>
            <person name="Kim J.S."/>
        </authorList>
    </citation>
    <scope>NUCLEOTIDE SEQUENCE [LARGE SCALE GENOMIC DNA]</scope>
    <source>
        <strain evidence="1 2">JEF-007</strain>
    </source>
</reference>
<dbReference type="AlphaFoldDB" id="A0A2N6NQI8"/>
<protein>
    <submittedName>
        <fullName evidence="1">Uncharacterized protein</fullName>
    </submittedName>
</protein>
<evidence type="ECO:0000313" key="1">
    <source>
        <dbReference type="EMBL" id="PMB69541.1"/>
    </source>
</evidence>
<proteinExistence type="predicted"/>
<organism evidence="1 2">
    <name type="scientific">Beauveria bassiana</name>
    <name type="common">White muscardine disease fungus</name>
    <name type="synonym">Tritirachium shiotae</name>
    <dbReference type="NCBI Taxonomy" id="176275"/>
    <lineage>
        <taxon>Eukaryota</taxon>
        <taxon>Fungi</taxon>
        <taxon>Dikarya</taxon>
        <taxon>Ascomycota</taxon>
        <taxon>Pezizomycotina</taxon>
        <taxon>Sordariomycetes</taxon>
        <taxon>Hypocreomycetidae</taxon>
        <taxon>Hypocreales</taxon>
        <taxon>Cordycipitaceae</taxon>
        <taxon>Beauveria</taxon>
    </lineage>
</organism>
<comment type="caution">
    <text evidence="1">The sequence shown here is derived from an EMBL/GenBank/DDBJ whole genome shotgun (WGS) entry which is preliminary data.</text>
</comment>
<dbReference type="Proteomes" id="UP000235728">
    <property type="component" value="Unassembled WGS sequence"/>
</dbReference>
<sequence>MATPPRQNRTSATKAAHRGVELEVNSMAEMRHETGSEFESVGTRSLIDTQHVIKPHKAAAKPTVYI</sequence>
<evidence type="ECO:0000313" key="2">
    <source>
        <dbReference type="Proteomes" id="UP000235728"/>
    </source>
</evidence>
<name>A0A2N6NQI8_BEABA</name>
<gene>
    <name evidence="1" type="ORF">BM221_004185</name>
</gene>